<dbReference type="InterPro" id="IPR009050">
    <property type="entry name" value="Globin-like_sf"/>
</dbReference>
<keyword evidence="1" id="KW-0479">Metal-binding</keyword>
<keyword evidence="1" id="KW-0408">Iron</keyword>
<keyword evidence="1" id="KW-0349">Heme</keyword>
<dbReference type="InterPro" id="IPR012292">
    <property type="entry name" value="Globin/Proto"/>
</dbReference>
<proteinExistence type="inferred from homology"/>
<feature type="domain" description="Globin" evidence="2">
    <location>
        <begin position="34"/>
        <end position="146"/>
    </location>
</feature>
<dbReference type="CDD" id="cd01040">
    <property type="entry name" value="Mb-like"/>
    <property type="match status" value="1"/>
</dbReference>
<comment type="similarity">
    <text evidence="1">Belongs to the globin family.</text>
</comment>
<reference evidence="4" key="1">
    <citation type="submission" date="2024-02" db="UniProtKB">
        <authorList>
            <consortium name="WormBaseParasite"/>
        </authorList>
    </citation>
    <scope>IDENTIFICATION</scope>
</reference>
<dbReference type="Pfam" id="PF00042">
    <property type="entry name" value="Globin"/>
    <property type="match status" value="1"/>
</dbReference>
<organism evidence="3 4">
    <name type="scientific">Mesorhabditis belari</name>
    <dbReference type="NCBI Taxonomy" id="2138241"/>
    <lineage>
        <taxon>Eukaryota</taxon>
        <taxon>Metazoa</taxon>
        <taxon>Ecdysozoa</taxon>
        <taxon>Nematoda</taxon>
        <taxon>Chromadorea</taxon>
        <taxon>Rhabditida</taxon>
        <taxon>Rhabditina</taxon>
        <taxon>Rhabditomorpha</taxon>
        <taxon>Rhabditoidea</taxon>
        <taxon>Rhabditidae</taxon>
        <taxon>Mesorhabditinae</taxon>
        <taxon>Mesorhabditis</taxon>
    </lineage>
</organism>
<evidence type="ECO:0000259" key="2">
    <source>
        <dbReference type="Pfam" id="PF00042"/>
    </source>
</evidence>
<name>A0AAF3FHE1_9BILA</name>
<sequence>MNREIVSKSILKTLEAVFNVNPSQGDENIKHSVKLLAYIISKNADYKKALMSVGEFHEKDLETSSRFLTLGAKVVSELAQMVENYSNENKWHSFVFEVMARHEKYHVTSDHFEAFVHHVRDFVYENTVVEEDARRAWDQLCTDFCEQTRMQLALLGLKDRVKHNQNGVPKPS</sequence>
<dbReference type="AlphaFoldDB" id="A0AAF3FHE1"/>
<keyword evidence="1" id="KW-0561">Oxygen transport</keyword>
<evidence type="ECO:0000313" key="3">
    <source>
        <dbReference type="Proteomes" id="UP000887575"/>
    </source>
</evidence>
<dbReference type="InterPro" id="IPR000971">
    <property type="entry name" value="Globin"/>
</dbReference>
<evidence type="ECO:0000256" key="1">
    <source>
        <dbReference type="RuleBase" id="RU000356"/>
    </source>
</evidence>
<accession>A0AAF3FHE1</accession>
<dbReference type="GO" id="GO:0005344">
    <property type="term" value="F:oxygen carrier activity"/>
    <property type="evidence" value="ECO:0007669"/>
    <property type="project" value="UniProtKB-KW"/>
</dbReference>
<dbReference type="GO" id="GO:0020037">
    <property type="term" value="F:heme binding"/>
    <property type="evidence" value="ECO:0007669"/>
    <property type="project" value="InterPro"/>
</dbReference>
<dbReference type="Gene3D" id="1.10.490.10">
    <property type="entry name" value="Globins"/>
    <property type="match status" value="1"/>
</dbReference>
<protein>
    <recommendedName>
        <fullName evidence="2">Globin domain-containing protein</fullName>
    </recommendedName>
</protein>
<dbReference type="InterPro" id="IPR044399">
    <property type="entry name" value="Mb-like_M"/>
</dbReference>
<keyword evidence="3" id="KW-1185">Reference proteome</keyword>
<dbReference type="GO" id="GO:0019825">
    <property type="term" value="F:oxygen binding"/>
    <property type="evidence" value="ECO:0007669"/>
    <property type="project" value="InterPro"/>
</dbReference>
<dbReference type="Proteomes" id="UP000887575">
    <property type="component" value="Unassembled WGS sequence"/>
</dbReference>
<dbReference type="WBParaSite" id="MBELARI_LOCUS6413">
    <property type="protein sequence ID" value="MBELARI_LOCUS6413"/>
    <property type="gene ID" value="MBELARI_LOCUS6413"/>
</dbReference>
<keyword evidence="1" id="KW-0813">Transport</keyword>
<dbReference type="SUPFAM" id="SSF46458">
    <property type="entry name" value="Globin-like"/>
    <property type="match status" value="1"/>
</dbReference>
<evidence type="ECO:0000313" key="4">
    <source>
        <dbReference type="WBParaSite" id="MBELARI_LOCUS6413"/>
    </source>
</evidence>